<dbReference type="EMBL" id="MPUK01000015">
    <property type="protein sequence ID" value="ONH64937.1"/>
    <property type="molecule type" value="Genomic_DNA"/>
</dbReference>
<evidence type="ECO:0000313" key="2">
    <source>
        <dbReference type="Proteomes" id="UP000189513"/>
    </source>
</evidence>
<organism evidence="1 2">
    <name type="scientific">Cyberlindnera fabianii</name>
    <name type="common">Yeast</name>
    <name type="synonym">Hansenula fabianii</name>
    <dbReference type="NCBI Taxonomy" id="36022"/>
    <lineage>
        <taxon>Eukaryota</taxon>
        <taxon>Fungi</taxon>
        <taxon>Dikarya</taxon>
        <taxon>Ascomycota</taxon>
        <taxon>Saccharomycotina</taxon>
        <taxon>Saccharomycetes</taxon>
        <taxon>Phaffomycetales</taxon>
        <taxon>Phaffomycetaceae</taxon>
        <taxon>Cyberlindnera</taxon>
    </lineage>
</organism>
<comment type="caution">
    <text evidence="1">The sequence shown here is derived from an EMBL/GenBank/DDBJ whole genome shotgun (WGS) entry which is preliminary data.</text>
</comment>
<accession>A0A1V2KZ66</accession>
<protein>
    <submittedName>
        <fullName evidence="1">Uncharacterized protein</fullName>
    </submittedName>
</protein>
<sequence length="163" mass="19393">MMELKQQLSESKPDLKIEHIHTDLVEASLNDYFPLNEEVQSIVDNNLNDSRVYDRKTQAANLDIKILLALHFLSPEVCSYLAYIKPEVFTRLRIEAKQTNQPEKQYIFNYLKDSIIKKDMTLLYEQNRYGCDLDENFLKWLILFIHQFQMICLKEVSLLKHDH</sequence>
<dbReference type="AlphaFoldDB" id="A0A1V2KZ66"/>
<proteinExistence type="predicted"/>
<evidence type="ECO:0000313" key="1">
    <source>
        <dbReference type="EMBL" id="ONH64937.1"/>
    </source>
</evidence>
<keyword evidence="2" id="KW-1185">Reference proteome</keyword>
<dbReference type="VEuPathDB" id="FungiDB:BON22_5223"/>
<gene>
    <name evidence="1" type="ORF">BON22_5223</name>
</gene>
<name>A0A1V2KZ66_CYBFA</name>
<reference evidence="2" key="1">
    <citation type="journal article" date="2017" name="Genome Announc.">
        <title>Genome sequences of Cyberlindnera fabianii 65, Pichia kudriavzevii 129, and Saccharomyces cerevisiae 131 isolated from fermented masau fruits in Zimbabwe.</title>
        <authorList>
            <person name="van Rijswijck I.M.H."/>
            <person name="Derks M.F.L."/>
            <person name="Abee T."/>
            <person name="de Ridder D."/>
            <person name="Smid E.J."/>
        </authorList>
    </citation>
    <scope>NUCLEOTIDE SEQUENCE [LARGE SCALE GENOMIC DNA]</scope>
    <source>
        <strain evidence="2">65</strain>
    </source>
</reference>
<dbReference type="Proteomes" id="UP000189513">
    <property type="component" value="Unassembled WGS sequence"/>
</dbReference>